<dbReference type="InterPro" id="IPR008719">
    <property type="entry name" value="N2O_reductase_NosL"/>
</dbReference>
<evidence type="ECO:0000256" key="1">
    <source>
        <dbReference type="SAM" id="SignalP"/>
    </source>
</evidence>
<gene>
    <name evidence="2" type="ORF">GTP91_30525</name>
</gene>
<organism evidence="2 3">
    <name type="scientific">Duganella vulcania</name>
    <dbReference type="NCBI Taxonomy" id="2692166"/>
    <lineage>
        <taxon>Bacteria</taxon>
        <taxon>Pseudomonadati</taxon>
        <taxon>Pseudomonadota</taxon>
        <taxon>Betaproteobacteria</taxon>
        <taxon>Burkholderiales</taxon>
        <taxon>Oxalobacteraceae</taxon>
        <taxon>Telluria group</taxon>
        <taxon>Duganella</taxon>
    </lineage>
</organism>
<dbReference type="PANTHER" id="PTHR41247:SF1">
    <property type="entry name" value="HTH-TYPE TRANSCRIPTIONAL REPRESSOR YCNK"/>
    <property type="match status" value="1"/>
</dbReference>
<protein>
    <submittedName>
        <fullName evidence="2">Nitrous oxide reductase accessory protein NosL</fullName>
    </submittedName>
</protein>
<dbReference type="RefSeq" id="WP_161100127.1">
    <property type="nucleotide sequence ID" value="NZ_WWCW01000213.1"/>
</dbReference>
<evidence type="ECO:0000313" key="2">
    <source>
        <dbReference type="EMBL" id="MYM91499.1"/>
    </source>
</evidence>
<comment type="caution">
    <text evidence="2">The sequence shown here is derived from an EMBL/GenBank/DDBJ whole genome shotgun (WGS) entry which is preliminary data.</text>
</comment>
<dbReference type="EMBL" id="WWCW01000213">
    <property type="protein sequence ID" value="MYM91499.1"/>
    <property type="molecule type" value="Genomic_DNA"/>
</dbReference>
<dbReference type="PROSITE" id="PS51257">
    <property type="entry name" value="PROKAR_LIPOPROTEIN"/>
    <property type="match status" value="1"/>
</dbReference>
<dbReference type="SUPFAM" id="SSF160387">
    <property type="entry name" value="NosL/MerB-like"/>
    <property type="match status" value="1"/>
</dbReference>
<accession>A0A845GFF1</accession>
<proteinExistence type="predicted"/>
<feature type="chain" id="PRO_5032647767" evidence="1">
    <location>
        <begin position="31"/>
        <end position="172"/>
    </location>
</feature>
<keyword evidence="1" id="KW-0732">Signal</keyword>
<dbReference type="AlphaFoldDB" id="A0A845GFF1"/>
<dbReference type="Proteomes" id="UP000470302">
    <property type="component" value="Unassembled WGS sequence"/>
</dbReference>
<evidence type="ECO:0000313" key="3">
    <source>
        <dbReference type="Proteomes" id="UP000470302"/>
    </source>
</evidence>
<name>A0A845GFF1_9BURK</name>
<dbReference type="Gene3D" id="3.30.70.2060">
    <property type="match status" value="1"/>
</dbReference>
<dbReference type="PANTHER" id="PTHR41247">
    <property type="entry name" value="HTH-TYPE TRANSCRIPTIONAL REPRESSOR YCNK"/>
    <property type="match status" value="1"/>
</dbReference>
<dbReference type="Pfam" id="PF05573">
    <property type="entry name" value="NosL"/>
    <property type="match status" value="1"/>
</dbReference>
<reference evidence="2 3" key="1">
    <citation type="submission" date="2020-01" db="EMBL/GenBank/DDBJ databases">
        <title>Novel species isolated from a subtropical stream in China.</title>
        <authorList>
            <person name="Lu H."/>
        </authorList>
    </citation>
    <scope>NUCLEOTIDE SEQUENCE [LARGE SCALE GENOMIC DNA]</scope>
    <source>
        <strain evidence="2 3">FT82W</strain>
    </source>
</reference>
<feature type="signal peptide" evidence="1">
    <location>
        <begin position="1"/>
        <end position="30"/>
    </location>
</feature>
<sequence>MKLTYRPRWRSLLVAAALAGCGQIAPLPQAQEPSADTACALDGMLLQDYAGAKGQIRYADGKTDYFCDVMELLGAMLAPEQHRSANAQYVQDMGAADWQHPQGNWIAARDAVYVVGSRARGSMGPTIVPFARQTDAASFAKRDGGQVLRFADIRASMLSAARTAAAHADMAH</sequence>
<dbReference type="Gene3D" id="3.30.70.2050">
    <property type="match status" value="1"/>
</dbReference>